<name>A0ABP9K6G5_9SPHN</name>
<organism evidence="8 9">
    <name type="scientific">Erythrobacter westpacificensis</name>
    <dbReference type="NCBI Taxonomy" id="1055231"/>
    <lineage>
        <taxon>Bacteria</taxon>
        <taxon>Pseudomonadati</taxon>
        <taxon>Pseudomonadota</taxon>
        <taxon>Alphaproteobacteria</taxon>
        <taxon>Sphingomonadales</taxon>
        <taxon>Erythrobacteraceae</taxon>
        <taxon>Erythrobacter/Porphyrobacter group</taxon>
        <taxon>Erythrobacter</taxon>
    </lineage>
</organism>
<sequence length="542" mass="60124">MSEARTLDALIVGAGFAGLYMLHKLRQDGFTAQVVEKGSGVGGTWFWNRYPGARCDIPSIEYSYSFDAELEAEWRWSERYAAQPEILRYLEHVAERFDLMRDIALETLVTSARWDEGKGRWLVETDGGDAFDVQFLILATGALSEPKQPDIPGLENFEGQVLHSAMWDDGADLAGKNVCHFGTGSTGIQVVGEVAKAAKQLTVFQRTPNFAVPAGNHPLPEDYLEDLLPRYPELRERARTSPLGWFHGAWEGSAKADDAEAREERLEKAWKAGTTGLLQAYEDLLFDEESNSYAADFARRKIAELVDNPEKARKLTPHGYPIGSRRLCTEVNFYEAMNRDNVALVDVREEPVVTVTAHSVRTDKGEYPADVIILATGFDACVGAIKAIDIRGRDGRSIRDEWDNGPRAYLGLAVEGFPNMFTITGPGSPSVLSNVVVSIEQHVEWVARCMVDMRDAGQPVIEATTEAETAWMEHAHEVAHSTLFPRANSWYQGQTKDGRQVFMPYVGGVGAYRAKCEEIAANGYEGFVLRGTDEMQQKDAVA</sequence>
<dbReference type="PANTHER" id="PTHR43098:SF3">
    <property type="entry name" value="L-ORNITHINE N(5)-MONOOXYGENASE-RELATED"/>
    <property type="match status" value="1"/>
</dbReference>
<evidence type="ECO:0000313" key="9">
    <source>
        <dbReference type="Proteomes" id="UP001500518"/>
    </source>
</evidence>
<evidence type="ECO:0000256" key="1">
    <source>
        <dbReference type="ARBA" id="ARBA00001974"/>
    </source>
</evidence>
<evidence type="ECO:0000256" key="7">
    <source>
        <dbReference type="ARBA" id="ARBA00023033"/>
    </source>
</evidence>
<keyword evidence="3" id="KW-0285">Flavoprotein</keyword>
<keyword evidence="5" id="KW-0521">NADP</keyword>
<reference evidence="9" key="1">
    <citation type="journal article" date="2019" name="Int. J. Syst. Evol. Microbiol.">
        <title>The Global Catalogue of Microorganisms (GCM) 10K type strain sequencing project: providing services to taxonomists for standard genome sequencing and annotation.</title>
        <authorList>
            <consortium name="The Broad Institute Genomics Platform"/>
            <consortium name="The Broad Institute Genome Sequencing Center for Infectious Disease"/>
            <person name="Wu L."/>
            <person name="Ma J."/>
        </authorList>
    </citation>
    <scope>NUCLEOTIDE SEQUENCE [LARGE SCALE GENOMIC DNA]</scope>
    <source>
        <strain evidence="9">JCM 18014</strain>
    </source>
</reference>
<comment type="caution">
    <text evidence="8">The sequence shown here is derived from an EMBL/GenBank/DDBJ whole genome shotgun (WGS) entry which is preliminary data.</text>
</comment>
<dbReference type="Pfam" id="PF13738">
    <property type="entry name" value="Pyr_redox_3"/>
    <property type="match status" value="1"/>
</dbReference>
<comment type="similarity">
    <text evidence="2">Belongs to the FAD-binding monooxygenase family.</text>
</comment>
<dbReference type="RefSeq" id="WP_346031892.1">
    <property type="nucleotide sequence ID" value="NZ_BAABHV010000008.1"/>
</dbReference>
<keyword evidence="7" id="KW-0503">Monooxygenase</keyword>
<dbReference type="InterPro" id="IPR050775">
    <property type="entry name" value="FAD-binding_Monooxygenases"/>
</dbReference>
<dbReference type="SUPFAM" id="SSF51905">
    <property type="entry name" value="FAD/NAD(P)-binding domain"/>
    <property type="match status" value="2"/>
</dbReference>
<evidence type="ECO:0000256" key="2">
    <source>
        <dbReference type="ARBA" id="ARBA00010139"/>
    </source>
</evidence>
<keyword evidence="6" id="KW-0560">Oxidoreductase</keyword>
<evidence type="ECO:0000256" key="4">
    <source>
        <dbReference type="ARBA" id="ARBA00022827"/>
    </source>
</evidence>
<dbReference type="InterPro" id="IPR036188">
    <property type="entry name" value="FAD/NAD-bd_sf"/>
</dbReference>
<keyword evidence="9" id="KW-1185">Reference proteome</keyword>
<evidence type="ECO:0000256" key="3">
    <source>
        <dbReference type="ARBA" id="ARBA00022630"/>
    </source>
</evidence>
<dbReference type="Proteomes" id="UP001500518">
    <property type="component" value="Unassembled WGS sequence"/>
</dbReference>
<evidence type="ECO:0000256" key="6">
    <source>
        <dbReference type="ARBA" id="ARBA00023002"/>
    </source>
</evidence>
<protein>
    <submittedName>
        <fullName evidence="8">NAD(P)/FAD-dependent oxidoreductase</fullName>
    </submittedName>
</protein>
<evidence type="ECO:0000256" key="5">
    <source>
        <dbReference type="ARBA" id="ARBA00022857"/>
    </source>
</evidence>
<proteinExistence type="inferred from homology"/>
<accession>A0ABP9K6G5</accession>
<dbReference type="PANTHER" id="PTHR43098">
    <property type="entry name" value="L-ORNITHINE N(5)-MONOOXYGENASE-RELATED"/>
    <property type="match status" value="1"/>
</dbReference>
<evidence type="ECO:0000313" key="8">
    <source>
        <dbReference type="EMBL" id="GAA5049968.1"/>
    </source>
</evidence>
<dbReference type="EMBL" id="BAABHV010000008">
    <property type="protein sequence ID" value="GAA5049968.1"/>
    <property type="molecule type" value="Genomic_DNA"/>
</dbReference>
<keyword evidence="4" id="KW-0274">FAD</keyword>
<dbReference type="Gene3D" id="3.50.50.60">
    <property type="entry name" value="FAD/NAD(P)-binding domain"/>
    <property type="match status" value="2"/>
</dbReference>
<gene>
    <name evidence="8" type="ORF">GCM10023208_08550</name>
</gene>
<comment type="cofactor">
    <cofactor evidence="1">
        <name>FAD</name>
        <dbReference type="ChEBI" id="CHEBI:57692"/>
    </cofactor>
</comment>